<dbReference type="RefSeq" id="XP_031855729.1">
    <property type="nucleotide sequence ID" value="XM_031999838.1"/>
</dbReference>
<evidence type="ECO:0000256" key="3">
    <source>
        <dbReference type="ARBA" id="ARBA00022989"/>
    </source>
</evidence>
<dbReference type="InterPro" id="IPR003807">
    <property type="entry name" value="DUF202"/>
</dbReference>
<comment type="subcellular location">
    <subcellularLocation>
        <location evidence="1">Endomembrane system</location>
        <topology evidence="1">Multi-pass membrane protein</topology>
    </subcellularLocation>
</comment>
<keyword evidence="3 6" id="KW-1133">Transmembrane helix</keyword>
<dbReference type="Proteomes" id="UP000398389">
    <property type="component" value="Unassembled WGS sequence"/>
</dbReference>
<reference evidence="8 9" key="1">
    <citation type="submission" date="2019-09" db="EMBL/GenBank/DDBJ databases">
        <authorList>
            <person name="Brejova B."/>
        </authorList>
    </citation>
    <scope>NUCLEOTIDE SEQUENCE [LARGE SCALE GENOMIC DNA]</scope>
</reference>
<feature type="region of interest" description="Disordered" evidence="5">
    <location>
        <begin position="70"/>
        <end position="90"/>
    </location>
</feature>
<keyword evidence="9" id="KW-1185">Reference proteome</keyword>
<name>A0A5E8C0V7_9ASCO</name>
<feature type="region of interest" description="Disordered" evidence="5">
    <location>
        <begin position="1"/>
        <end position="24"/>
    </location>
</feature>
<keyword evidence="2 6" id="KW-0812">Transmembrane</keyword>
<feature type="transmembrane region" description="Helical" evidence="6">
    <location>
        <begin position="123"/>
        <end position="141"/>
    </location>
</feature>
<evidence type="ECO:0000256" key="2">
    <source>
        <dbReference type="ARBA" id="ARBA00022692"/>
    </source>
</evidence>
<evidence type="ECO:0000313" key="9">
    <source>
        <dbReference type="Proteomes" id="UP000398389"/>
    </source>
</evidence>
<sequence>MPSSNALKPALASALGHSRSPSTSSITSVASDAVLIPTPQPAQTTSPLGPSVNQVDIYSGLPPLLVPKPQQETVQQREHVNGESDDDAGANQRTFEGAYVRTALGQLSFALVILKIFSREFLPIGTVFTVQGILILVIAFYRRHKTIKDIFTVAGGYRAVSQDHNIVFQTSGPTVLLLSSISILTYIALFILIQKLSPNYGDS</sequence>
<dbReference type="GeneID" id="43583938"/>
<proteinExistence type="predicted"/>
<dbReference type="EMBL" id="CABVLU010000004">
    <property type="protein sequence ID" value="VVT56515.1"/>
    <property type="molecule type" value="Genomic_DNA"/>
</dbReference>
<evidence type="ECO:0000313" key="8">
    <source>
        <dbReference type="EMBL" id="VVT56515.1"/>
    </source>
</evidence>
<accession>A0A5E8C0V7</accession>
<feature type="domain" description="DUF202" evidence="7">
    <location>
        <begin position="90"/>
        <end position="148"/>
    </location>
</feature>
<gene>
    <name evidence="8" type="ORF">SAPINGB_P005123</name>
</gene>
<evidence type="ECO:0000256" key="6">
    <source>
        <dbReference type="SAM" id="Phobius"/>
    </source>
</evidence>
<feature type="transmembrane region" description="Helical" evidence="6">
    <location>
        <begin position="175"/>
        <end position="193"/>
    </location>
</feature>
<dbReference type="OrthoDB" id="2555434at2759"/>
<dbReference type="PANTHER" id="PTHR38646">
    <property type="entry name" value="YALI0F00814P"/>
    <property type="match status" value="1"/>
</dbReference>
<dbReference type="AlphaFoldDB" id="A0A5E8C0V7"/>
<protein>
    <recommendedName>
        <fullName evidence="7">DUF202 domain-containing protein</fullName>
    </recommendedName>
</protein>
<dbReference type="GO" id="GO:0012505">
    <property type="term" value="C:endomembrane system"/>
    <property type="evidence" value="ECO:0007669"/>
    <property type="project" value="UniProtKB-SubCell"/>
</dbReference>
<evidence type="ECO:0000256" key="5">
    <source>
        <dbReference type="SAM" id="MobiDB-lite"/>
    </source>
</evidence>
<dbReference type="Pfam" id="PF02656">
    <property type="entry name" value="DUF202"/>
    <property type="match status" value="1"/>
</dbReference>
<evidence type="ECO:0000256" key="1">
    <source>
        <dbReference type="ARBA" id="ARBA00004127"/>
    </source>
</evidence>
<keyword evidence="4 6" id="KW-0472">Membrane</keyword>
<evidence type="ECO:0000259" key="7">
    <source>
        <dbReference type="Pfam" id="PF02656"/>
    </source>
</evidence>
<evidence type="ECO:0000256" key="4">
    <source>
        <dbReference type="ARBA" id="ARBA00023136"/>
    </source>
</evidence>
<organism evidence="8 9">
    <name type="scientific">Magnusiomyces paraingens</name>
    <dbReference type="NCBI Taxonomy" id="2606893"/>
    <lineage>
        <taxon>Eukaryota</taxon>
        <taxon>Fungi</taxon>
        <taxon>Dikarya</taxon>
        <taxon>Ascomycota</taxon>
        <taxon>Saccharomycotina</taxon>
        <taxon>Dipodascomycetes</taxon>
        <taxon>Dipodascales</taxon>
        <taxon>Dipodascaceae</taxon>
        <taxon>Magnusiomyces</taxon>
    </lineage>
</organism>
<dbReference type="PANTHER" id="PTHR38646:SF1">
    <property type="entry name" value="DUF202 DOMAIN-CONTAINING PROTEIN"/>
    <property type="match status" value="1"/>
</dbReference>